<dbReference type="Pfam" id="PF04519">
    <property type="entry name" value="Bactofilin"/>
    <property type="match status" value="1"/>
</dbReference>
<dbReference type="PANTHER" id="PTHR35024:SF4">
    <property type="entry name" value="POLYMER-FORMING CYTOSKELETAL PROTEIN"/>
    <property type="match status" value="1"/>
</dbReference>
<dbReference type="OrthoDB" id="5294247at2"/>
<keyword evidence="3" id="KW-1185">Reference proteome</keyword>
<accession>A0A395JQN0</accession>
<comment type="caution">
    <text evidence="2">The sequence shown here is derived from an EMBL/GenBank/DDBJ whole genome shotgun (WGS) entry which is preliminary data.</text>
</comment>
<dbReference type="EMBL" id="QNRT01000001">
    <property type="protein sequence ID" value="RBP52632.1"/>
    <property type="molecule type" value="Genomic_DNA"/>
</dbReference>
<dbReference type="InParanoid" id="A0A395JQN0"/>
<evidence type="ECO:0000313" key="2">
    <source>
        <dbReference type="EMBL" id="RBP52632.1"/>
    </source>
</evidence>
<proteinExistence type="inferred from homology"/>
<protein>
    <submittedName>
        <fullName evidence="2">Cytoskeletal protein CcmA (Bactofilin family)</fullName>
    </submittedName>
</protein>
<comment type="similarity">
    <text evidence="1">Belongs to the bactofilin family.</text>
</comment>
<reference evidence="2 3" key="1">
    <citation type="submission" date="2018-06" db="EMBL/GenBank/DDBJ databases">
        <title>Genomic Encyclopedia of Type Strains, Phase IV (KMG-IV): sequencing the most valuable type-strain genomes for metagenomic binning, comparative biology and taxonomic classification.</title>
        <authorList>
            <person name="Goeker M."/>
        </authorList>
    </citation>
    <scope>NUCLEOTIDE SEQUENCE [LARGE SCALE GENOMIC DNA]</scope>
    <source>
        <strain evidence="2 3">DSM 24032</strain>
    </source>
</reference>
<gene>
    <name evidence="2" type="ORF">DFR28_10112</name>
</gene>
<evidence type="ECO:0000256" key="1">
    <source>
        <dbReference type="ARBA" id="ARBA00044755"/>
    </source>
</evidence>
<sequence length="138" mass="14361">MKRNKEKTSKPVETIDTLIGSGSILQGDLEFTGGLRVDGHIKGHVSAQDSNNGTLVLSESGVIEGDVNVPHVVVNGTVRGNIASNGHVELQANAKVTGDIHYKAVEMELGAVLNGSLVSDVSSPVYDVVSGGKEKNEA</sequence>
<dbReference type="RefSeq" id="WP_113952266.1">
    <property type="nucleotide sequence ID" value="NZ_QNRT01000001.1"/>
</dbReference>
<organism evidence="2 3">
    <name type="scientific">Arenicella xantha</name>
    <dbReference type="NCBI Taxonomy" id="644221"/>
    <lineage>
        <taxon>Bacteria</taxon>
        <taxon>Pseudomonadati</taxon>
        <taxon>Pseudomonadota</taxon>
        <taxon>Gammaproteobacteria</taxon>
        <taxon>Arenicellales</taxon>
        <taxon>Arenicellaceae</taxon>
        <taxon>Arenicella</taxon>
    </lineage>
</organism>
<dbReference type="AlphaFoldDB" id="A0A395JQN0"/>
<name>A0A395JQN0_9GAMM</name>
<dbReference type="PANTHER" id="PTHR35024">
    <property type="entry name" value="HYPOTHETICAL CYTOSOLIC PROTEIN"/>
    <property type="match status" value="1"/>
</dbReference>
<dbReference type="InterPro" id="IPR007607">
    <property type="entry name" value="BacA/B"/>
</dbReference>
<dbReference type="Proteomes" id="UP000253083">
    <property type="component" value="Unassembled WGS sequence"/>
</dbReference>
<evidence type="ECO:0000313" key="3">
    <source>
        <dbReference type="Proteomes" id="UP000253083"/>
    </source>
</evidence>